<dbReference type="Gene3D" id="1.10.10.10">
    <property type="entry name" value="Winged helix-like DNA-binding domain superfamily/Winged helix DNA-binding domain"/>
    <property type="match status" value="1"/>
</dbReference>
<dbReference type="PANTHER" id="PTHR43252">
    <property type="entry name" value="TRANSCRIPTIONAL REGULATOR YQJI"/>
    <property type="match status" value="1"/>
</dbReference>
<dbReference type="PANTHER" id="PTHR43252:SF7">
    <property type="entry name" value="TRANSCRIPTIONAL REGULATOR YQJI"/>
    <property type="match status" value="1"/>
</dbReference>
<evidence type="ECO:0000256" key="1">
    <source>
        <dbReference type="SAM" id="MobiDB-lite"/>
    </source>
</evidence>
<organism evidence="3 4">
    <name type="scientific">Devosia epidermidihirudinis</name>
    <dbReference type="NCBI Taxonomy" id="1293439"/>
    <lineage>
        <taxon>Bacteria</taxon>
        <taxon>Pseudomonadati</taxon>
        <taxon>Pseudomonadota</taxon>
        <taxon>Alphaproteobacteria</taxon>
        <taxon>Hyphomicrobiales</taxon>
        <taxon>Devosiaceae</taxon>
        <taxon>Devosia</taxon>
    </lineage>
</organism>
<dbReference type="InterPro" id="IPR011991">
    <property type="entry name" value="ArsR-like_HTH"/>
</dbReference>
<sequence>MEAMARRSWDRFAGAGGEAGEGFGKMGGNFRIGRMLASGDLRLVALYLIEQKPRHGYDLIKAIEEKSAEFYSPSPGVVYPALTFLEEAGYVTSEADGNKKLYTITDEGRAHLNDNREAIEATLNFLAKAGEQMARFREFAKADWPFNRGEAGPEGGNEPPHRGEGRGEGRGPGRGPGRGAPRFWGDEHEGPADRDLKDVVPELNEARKALKAALKKARRGSEELQREAAAVLNHAATQIDALGDDDIDI</sequence>
<evidence type="ECO:0000259" key="2">
    <source>
        <dbReference type="Pfam" id="PF03551"/>
    </source>
</evidence>
<dbReference type="SUPFAM" id="SSF46785">
    <property type="entry name" value="Winged helix' DNA-binding domain"/>
    <property type="match status" value="1"/>
</dbReference>
<dbReference type="PATRIC" id="fig|1293439.3.peg.1392"/>
<dbReference type="GO" id="GO:0006355">
    <property type="term" value="P:regulation of DNA-templated transcription"/>
    <property type="evidence" value="ECO:0007669"/>
    <property type="project" value="UniProtKB-ARBA"/>
</dbReference>
<dbReference type="EMBL" id="LANJ01000016">
    <property type="protein sequence ID" value="KKC37828.1"/>
    <property type="molecule type" value="Genomic_DNA"/>
</dbReference>
<reference evidence="3 4" key="1">
    <citation type="submission" date="2015-03" db="EMBL/GenBank/DDBJ databases">
        <authorList>
            <person name="Lepp D."/>
            <person name="Hassan Y.I."/>
            <person name="Li X.-Z."/>
            <person name="Zhou T."/>
        </authorList>
    </citation>
    <scope>NUCLEOTIDE SEQUENCE [LARGE SCALE GENOMIC DNA]</scope>
    <source>
        <strain evidence="3 4">E84</strain>
    </source>
</reference>
<protein>
    <recommendedName>
        <fullName evidence="2">Transcription regulator PadR N-terminal domain-containing protein</fullName>
    </recommendedName>
</protein>
<name>A0A0F5QAR7_9HYPH</name>
<comment type="caution">
    <text evidence="3">The sequence shown here is derived from an EMBL/GenBank/DDBJ whole genome shotgun (WGS) entry which is preliminary data.</text>
</comment>
<feature type="region of interest" description="Disordered" evidence="1">
    <location>
        <begin position="145"/>
        <end position="198"/>
    </location>
</feature>
<dbReference type="Pfam" id="PF03551">
    <property type="entry name" value="PadR"/>
    <property type="match status" value="1"/>
</dbReference>
<feature type="compositionally biased region" description="Basic and acidic residues" evidence="1">
    <location>
        <begin position="184"/>
        <end position="198"/>
    </location>
</feature>
<gene>
    <name evidence="3" type="ORF">WH87_09065</name>
</gene>
<accession>A0A0F5QAR7</accession>
<dbReference type="InterPro" id="IPR005149">
    <property type="entry name" value="Tscrpt_reg_PadR_N"/>
</dbReference>
<dbReference type="InterPro" id="IPR036388">
    <property type="entry name" value="WH-like_DNA-bd_sf"/>
</dbReference>
<dbReference type="CDD" id="cd00090">
    <property type="entry name" value="HTH_ARSR"/>
    <property type="match status" value="1"/>
</dbReference>
<dbReference type="STRING" id="1293439.WH87_09065"/>
<keyword evidence="4" id="KW-1185">Reference proteome</keyword>
<evidence type="ECO:0000313" key="3">
    <source>
        <dbReference type="EMBL" id="KKC37828.1"/>
    </source>
</evidence>
<dbReference type="AlphaFoldDB" id="A0A0F5QAR7"/>
<dbReference type="InterPro" id="IPR036390">
    <property type="entry name" value="WH_DNA-bd_sf"/>
</dbReference>
<proteinExistence type="predicted"/>
<evidence type="ECO:0000313" key="4">
    <source>
        <dbReference type="Proteomes" id="UP000033411"/>
    </source>
</evidence>
<dbReference type="Proteomes" id="UP000033411">
    <property type="component" value="Unassembled WGS sequence"/>
</dbReference>
<feature type="domain" description="Transcription regulator PadR N-terminal" evidence="2">
    <location>
        <begin position="46"/>
        <end position="113"/>
    </location>
</feature>
<feature type="compositionally biased region" description="Basic and acidic residues" evidence="1">
    <location>
        <begin position="159"/>
        <end position="171"/>
    </location>
</feature>